<name>A0ABD1IFM6_SALDI</name>
<dbReference type="EMBL" id="JBEAFC010000002">
    <property type="protein sequence ID" value="KAL1567516.1"/>
    <property type="molecule type" value="Genomic_DNA"/>
</dbReference>
<keyword evidence="2" id="KW-1185">Reference proteome</keyword>
<organism evidence="1 2">
    <name type="scientific">Salvia divinorum</name>
    <name type="common">Maria pastora</name>
    <name type="synonym">Diviner's sage</name>
    <dbReference type="NCBI Taxonomy" id="28513"/>
    <lineage>
        <taxon>Eukaryota</taxon>
        <taxon>Viridiplantae</taxon>
        <taxon>Streptophyta</taxon>
        <taxon>Embryophyta</taxon>
        <taxon>Tracheophyta</taxon>
        <taxon>Spermatophyta</taxon>
        <taxon>Magnoliopsida</taxon>
        <taxon>eudicotyledons</taxon>
        <taxon>Gunneridae</taxon>
        <taxon>Pentapetalae</taxon>
        <taxon>asterids</taxon>
        <taxon>lamiids</taxon>
        <taxon>Lamiales</taxon>
        <taxon>Lamiaceae</taxon>
        <taxon>Nepetoideae</taxon>
        <taxon>Mentheae</taxon>
        <taxon>Salviinae</taxon>
        <taxon>Salvia</taxon>
        <taxon>Salvia subgen. Calosphace</taxon>
    </lineage>
</organism>
<proteinExistence type="predicted"/>
<reference evidence="1 2" key="1">
    <citation type="submission" date="2024-06" db="EMBL/GenBank/DDBJ databases">
        <title>A chromosome level genome sequence of Diviner's sage (Salvia divinorum).</title>
        <authorList>
            <person name="Ford S.A."/>
            <person name="Ro D.-K."/>
            <person name="Ness R.W."/>
            <person name="Phillips M.A."/>
        </authorList>
    </citation>
    <scope>NUCLEOTIDE SEQUENCE [LARGE SCALE GENOMIC DNA]</scope>
    <source>
        <strain evidence="1">SAF-2024a</strain>
        <tissue evidence="1">Leaf</tissue>
    </source>
</reference>
<sequence length="156" mass="17245">MRRWKYTHLRPSSFVLRLSSPSTAIRRGNTQQPPYPSLSHFSIKCSSAYAVASPTLAICGHSLLLPGVDSPPLLEKRHRGVVVVSPCAIVLRRVAVQDRQNAVTAVRTRHRRCILPTSLLRCCHLLARNHRDVAVRPATVPCCCSDSPETHPNGPD</sequence>
<gene>
    <name evidence="1" type="ORF">AAHA92_02988</name>
</gene>
<evidence type="ECO:0000313" key="2">
    <source>
        <dbReference type="Proteomes" id="UP001567538"/>
    </source>
</evidence>
<evidence type="ECO:0000313" key="1">
    <source>
        <dbReference type="EMBL" id="KAL1567516.1"/>
    </source>
</evidence>
<comment type="caution">
    <text evidence="1">The sequence shown here is derived from an EMBL/GenBank/DDBJ whole genome shotgun (WGS) entry which is preliminary data.</text>
</comment>
<accession>A0ABD1IFM6</accession>
<dbReference type="Proteomes" id="UP001567538">
    <property type="component" value="Unassembled WGS sequence"/>
</dbReference>
<dbReference type="AlphaFoldDB" id="A0ABD1IFM6"/>
<protein>
    <submittedName>
        <fullName evidence="1">Uncharacterized protein</fullName>
    </submittedName>
</protein>